<keyword evidence="1" id="KW-0489">Methyltransferase</keyword>
<dbReference type="GO" id="GO:0008168">
    <property type="term" value="F:methyltransferase activity"/>
    <property type="evidence" value="ECO:0007669"/>
    <property type="project" value="UniProtKB-KW"/>
</dbReference>
<dbReference type="PANTHER" id="PTHR43861">
    <property type="entry name" value="TRANS-ACONITATE 2-METHYLTRANSFERASE-RELATED"/>
    <property type="match status" value="1"/>
</dbReference>
<accession>A0A8J7S9T5</accession>
<name>A0A8J7S9T5_9BACT</name>
<sequence>MKEIFNTYLDTAFDGREQACFKIKQFENNYRTLFPSNLNDHVLDIGVGRGEMLTCMKTWGYKNYQGIDISPSTIEFCLSLGLECEVVQDSATWLAECDKKFALITVLDVLEHFPKDKVISFLSSLRNALSDGGKVIVQVPNMQAPDAQLHRYNDITHEVGYVEHSLHQVLVTAGFKNIKMHGFEEFISEHWSKYCWKSLRAAYWKYIKFSRRLTGNLNPEILNPVFYAVAYHD</sequence>
<keyword evidence="2" id="KW-1185">Reference proteome</keyword>
<keyword evidence="1" id="KW-0808">Transferase</keyword>
<evidence type="ECO:0000313" key="1">
    <source>
        <dbReference type="EMBL" id="MBJ6727030.1"/>
    </source>
</evidence>
<protein>
    <submittedName>
        <fullName evidence="1">Class I SAM-dependent methyltransferase</fullName>
    </submittedName>
</protein>
<dbReference type="Gene3D" id="3.40.50.150">
    <property type="entry name" value="Vaccinia Virus protein VP39"/>
    <property type="match status" value="1"/>
</dbReference>
<dbReference type="RefSeq" id="WP_199385947.1">
    <property type="nucleotide sequence ID" value="NZ_JAEMHM010000019.1"/>
</dbReference>
<dbReference type="InterPro" id="IPR029063">
    <property type="entry name" value="SAM-dependent_MTases_sf"/>
</dbReference>
<organism evidence="1 2">
    <name type="scientific">Geomesophilobacter sediminis</name>
    <dbReference type="NCBI Taxonomy" id="2798584"/>
    <lineage>
        <taxon>Bacteria</taxon>
        <taxon>Pseudomonadati</taxon>
        <taxon>Thermodesulfobacteriota</taxon>
        <taxon>Desulfuromonadia</taxon>
        <taxon>Geobacterales</taxon>
        <taxon>Geobacteraceae</taxon>
        <taxon>Geomesophilobacter</taxon>
    </lineage>
</organism>
<proteinExistence type="predicted"/>
<dbReference type="SUPFAM" id="SSF53335">
    <property type="entry name" value="S-adenosyl-L-methionine-dependent methyltransferases"/>
    <property type="match status" value="1"/>
</dbReference>
<dbReference type="CDD" id="cd02440">
    <property type="entry name" value="AdoMet_MTases"/>
    <property type="match status" value="1"/>
</dbReference>
<dbReference type="AlphaFoldDB" id="A0A8J7S9T5"/>
<dbReference type="Proteomes" id="UP000636888">
    <property type="component" value="Unassembled WGS sequence"/>
</dbReference>
<evidence type="ECO:0000313" key="2">
    <source>
        <dbReference type="Proteomes" id="UP000636888"/>
    </source>
</evidence>
<dbReference type="GO" id="GO:0032259">
    <property type="term" value="P:methylation"/>
    <property type="evidence" value="ECO:0007669"/>
    <property type="project" value="UniProtKB-KW"/>
</dbReference>
<dbReference type="EMBL" id="JAEMHM010000019">
    <property type="protein sequence ID" value="MBJ6727030.1"/>
    <property type="molecule type" value="Genomic_DNA"/>
</dbReference>
<comment type="caution">
    <text evidence="1">The sequence shown here is derived from an EMBL/GenBank/DDBJ whole genome shotgun (WGS) entry which is preliminary data.</text>
</comment>
<reference evidence="1" key="1">
    <citation type="submission" date="2020-12" db="EMBL/GenBank/DDBJ databases">
        <title>Geomonas sp. Red875, isolated from river sediment.</title>
        <authorList>
            <person name="Xu Z."/>
            <person name="Zhang Z."/>
            <person name="Masuda Y."/>
            <person name="Itoh H."/>
            <person name="Senoo K."/>
        </authorList>
    </citation>
    <scope>NUCLEOTIDE SEQUENCE</scope>
    <source>
        <strain evidence="1">Red875</strain>
    </source>
</reference>
<dbReference type="Pfam" id="PF13489">
    <property type="entry name" value="Methyltransf_23"/>
    <property type="match status" value="1"/>
</dbReference>
<gene>
    <name evidence="1" type="ORF">JFN93_20150</name>
</gene>